<dbReference type="RefSeq" id="WP_075119205.1">
    <property type="nucleotide sequence ID" value="NZ_MSCT01000009.1"/>
</dbReference>
<dbReference type="PANTHER" id="PTHR30055:SF183">
    <property type="entry name" value="NUCLEOID OCCLUSION FACTOR SLMA"/>
    <property type="match status" value="1"/>
</dbReference>
<feature type="region of interest" description="Disordered" evidence="4">
    <location>
        <begin position="1"/>
        <end position="20"/>
    </location>
</feature>
<keyword evidence="2 3" id="KW-0238">DNA-binding</keyword>
<name>A0A1Q8ES10_9PSED</name>
<dbReference type="Proteomes" id="UP000185578">
    <property type="component" value="Unassembled WGS sequence"/>
</dbReference>
<dbReference type="GO" id="GO:0003700">
    <property type="term" value="F:DNA-binding transcription factor activity"/>
    <property type="evidence" value="ECO:0007669"/>
    <property type="project" value="TreeGrafter"/>
</dbReference>
<accession>A0A1Q8ES10</accession>
<dbReference type="InterPro" id="IPR009057">
    <property type="entry name" value="Homeodomain-like_sf"/>
</dbReference>
<dbReference type="EMBL" id="MSCT01000009">
    <property type="protein sequence ID" value="OLF54584.1"/>
    <property type="molecule type" value="Genomic_DNA"/>
</dbReference>
<gene>
    <name evidence="6" type="ORF">BTN82_11310</name>
</gene>
<dbReference type="Gene3D" id="1.10.357.10">
    <property type="entry name" value="Tetracycline Repressor, domain 2"/>
    <property type="match status" value="1"/>
</dbReference>
<evidence type="ECO:0000259" key="5">
    <source>
        <dbReference type="PROSITE" id="PS50977"/>
    </source>
</evidence>
<dbReference type="PANTHER" id="PTHR30055">
    <property type="entry name" value="HTH-TYPE TRANSCRIPTIONAL REGULATOR RUTR"/>
    <property type="match status" value="1"/>
</dbReference>
<keyword evidence="1" id="KW-0175">Coiled coil</keyword>
<organism evidence="6 7">
    <name type="scientific">Pseudomonas chlororaphis</name>
    <dbReference type="NCBI Taxonomy" id="587753"/>
    <lineage>
        <taxon>Bacteria</taxon>
        <taxon>Pseudomonadati</taxon>
        <taxon>Pseudomonadota</taxon>
        <taxon>Gammaproteobacteria</taxon>
        <taxon>Pseudomonadales</taxon>
        <taxon>Pseudomonadaceae</taxon>
        <taxon>Pseudomonas</taxon>
    </lineage>
</organism>
<dbReference type="AlphaFoldDB" id="A0A1Q8ES10"/>
<protein>
    <submittedName>
        <fullName evidence="6">TetR family transcriptional regulator</fullName>
    </submittedName>
</protein>
<dbReference type="InterPro" id="IPR050109">
    <property type="entry name" value="HTH-type_TetR-like_transc_reg"/>
</dbReference>
<feature type="DNA-binding region" description="H-T-H motif" evidence="3">
    <location>
        <begin position="47"/>
        <end position="66"/>
    </location>
</feature>
<dbReference type="PRINTS" id="PR00455">
    <property type="entry name" value="HTHTETR"/>
</dbReference>
<comment type="caution">
    <text evidence="6">The sequence shown here is derived from an EMBL/GenBank/DDBJ whole genome shotgun (WGS) entry which is preliminary data.</text>
</comment>
<evidence type="ECO:0000256" key="1">
    <source>
        <dbReference type="ARBA" id="ARBA00023054"/>
    </source>
</evidence>
<dbReference type="PROSITE" id="PS50977">
    <property type="entry name" value="HTH_TETR_2"/>
    <property type="match status" value="1"/>
</dbReference>
<dbReference type="Pfam" id="PF00440">
    <property type="entry name" value="TetR_N"/>
    <property type="match status" value="1"/>
</dbReference>
<dbReference type="PROSITE" id="PS01081">
    <property type="entry name" value="HTH_TETR_1"/>
    <property type="match status" value="1"/>
</dbReference>
<proteinExistence type="predicted"/>
<evidence type="ECO:0000256" key="2">
    <source>
        <dbReference type="ARBA" id="ARBA00023125"/>
    </source>
</evidence>
<sequence length="210" mass="23036">MIVKRSKPDAAPAEAPRPRTKPAEVRLEELMAAAEQLFLSQGVEATTISEIVGKADVAKGTFYHYFASKAELLTALGERYTAQFLERVESAVNACAEDDWVGRLASWIGSSVETYLATYRVHDIVYTHHHHHDRGNPEKGAILQQLAAILEGGRQAGCWTLEYPQVAASLIYAGVHGATDDLIAARPKDSREQVRAIVEACLRMLGRPTP</sequence>
<dbReference type="GO" id="GO:0000976">
    <property type="term" value="F:transcription cis-regulatory region binding"/>
    <property type="evidence" value="ECO:0007669"/>
    <property type="project" value="TreeGrafter"/>
</dbReference>
<feature type="domain" description="HTH tetR-type" evidence="5">
    <location>
        <begin position="24"/>
        <end position="84"/>
    </location>
</feature>
<evidence type="ECO:0000313" key="7">
    <source>
        <dbReference type="Proteomes" id="UP000185578"/>
    </source>
</evidence>
<dbReference type="InterPro" id="IPR001647">
    <property type="entry name" value="HTH_TetR"/>
</dbReference>
<evidence type="ECO:0000256" key="4">
    <source>
        <dbReference type="SAM" id="MobiDB-lite"/>
    </source>
</evidence>
<evidence type="ECO:0000256" key="3">
    <source>
        <dbReference type="PROSITE-ProRule" id="PRU00335"/>
    </source>
</evidence>
<reference evidence="6 7" key="1">
    <citation type="submission" date="2016-12" db="EMBL/GenBank/DDBJ databases">
        <authorList>
            <person name="Song W.-J."/>
            <person name="Kurnit D.M."/>
        </authorList>
    </citation>
    <scope>NUCLEOTIDE SEQUENCE [LARGE SCALE GENOMIC DNA]</scope>
    <source>
        <strain evidence="6 7">PCL1601</strain>
    </source>
</reference>
<dbReference type="OrthoDB" id="4541465at2"/>
<dbReference type="SUPFAM" id="SSF46689">
    <property type="entry name" value="Homeodomain-like"/>
    <property type="match status" value="1"/>
</dbReference>
<dbReference type="InterPro" id="IPR023772">
    <property type="entry name" value="DNA-bd_HTH_TetR-type_CS"/>
</dbReference>
<evidence type="ECO:0000313" key="6">
    <source>
        <dbReference type="EMBL" id="OLF54584.1"/>
    </source>
</evidence>